<accession>A0ABX1CZC6</accession>
<evidence type="ECO:0000313" key="2">
    <source>
        <dbReference type="EMBL" id="NJW53615.1"/>
    </source>
</evidence>
<comment type="caution">
    <text evidence="2">The sequence shown here is derived from an EMBL/GenBank/DDBJ whole genome shotgun (WGS) entry which is preliminary data.</text>
</comment>
<dbReference type="InterPro" id="IPR034660">
    <property type="entry name" value="DinB/YfiT-like"/>
</dbReference>
<gene>
    <name evidence="2" type="ORF">HC175_11870</name>
</gene>
<dbReference type="RefSeq" id="WP_168138718.1">
    <property type="nucleotide sequence ID" value="NZ_JAAVJR010000006.1"/>
</dbReference>
<dbReference type="Proteomes" id="UP000703674">
    <property type="component" value="Unassembled WGS sequence"/>
</dbReference>
<sequence>MKTSSAAVINDLILRTEANLRAARELNKRTEAELNYRPAPQAWSAMECIEHLNFYGNYYLPEIAQQIATSPYAAEGNFKSGFLGNYFAQSMLPKEGMKKMKTLRSSNPMGKKLDKEVLQHFMAQQQQLLDLLKKAKHVSLTRTKTGISISKYIRLRVGDTFRVVVYHNQRHLLQAKRALESITASEAKV</sequence>
<evidence type="ECO:0000259" key="1">
    <source>
        <dbReference type="Pfam" id="PF12867"/>
    </source>
</evidence>
<reference evidence="2 3" key="1">
    <citation type="submission" date="2020-03" db="EMBL/GenBank/DDBJ databases">
        <title>Salinimicrobium sp. nov, isolated from SCS.</title>
        <authorList>
            <person name="Cao W.R."/>
        </authorList>
    </citation>
    <scope>NUCLEOTIDE SEQUENCE [LARGE SCALE GENOMIC DNA]</scope>
    <source>
        <strain evidence="3">J15B91</strain>
    </source>
</reference>
<name>A0ABX1CZC6_9FLAO</name>
<dbReference type="InterPro" id="IPR024775">
    <property type="entry name" value="DinB-like"/>
</dbReference>
<evidence type="ECO:0000313" key="3">
    <source>
        <dbReference type="Proteomes" id="UP000703674"/>
    </source>
</evidence>
<dbReference type="Pfam" id="PF12867">
    <property type="entry name" value="DinB_2"/>
    <property type="match status" value="1"/>
</dbReference>
<organism evidence="2 3">
    <name type="scientific">Salinimicrobium oceani</name>
    <dbReference type="NCBI Taxonomy" id="2722702"/>
    <lineage>
        <taxon>Bacteria</taxon>
        <taxon>Pseudomonadati</taxon>
        <taxon>Bacteroidota</taxon>
        <taxon>Flavobacteriia</taxon>
        <taxon>Flavobacteriales</taxon>
        <taxon>Flavobacteriaceae</taxon>
        <taxon>Salinimicrobium</taxon>
    </lineage>
</organism>
<keyword evidence="3" id="KW-1185">Reference proteome</keyword>
<dbReference type="EMBL" id="JAAVJR010000006">
    <property type="protein sequence ID" value="NJW53615.1"/>
    <property type="molecule type" value="Genomic_DNA"/>
</dbReference>
<protein>
    <submittedName>
        <fullName evidence="2">DinB family protein</fullName>
    </submittedName>
</protein>
<proteinExistence type="predicted"/>
<dbReference type="SUPFAM" id="SSF109854">
    <property type="entry name" value="DinB/YfiT-like putative metalloenzymes"/>
    <property type="match status" value="1"/>
</dbReference>
<feature type="domain" description="DinB-like" evidence="1">
    <location>
        <begin position="16"/>
        <end position="175"/>
    </location>
</feature>
<dbReference type="Gene3D" id="1.20.120.450">
    <property type="entry name" value="dinb family like domain"/>
    <property type="match status" value="1"/>
</dbReference>